<keyword evidence="1" id="KW-0732">Signal</keyword>
<feature type="chain" id="PRO_5007565233" description="Secreted protein" evidence="1">
    <location>
        <begin position="23"/>
        <end position="195"/>
    </location>
</feature>
<dbReference type="Proteomes" id="UP000075420">
    <property type="component" value="Unassembled WGS sequence"/>
</dbReference>
<evidence type="ECO:0008006" key="4">
    <source>
        <dbReference type="Google" id="ProtNLM"/>
    </source>
</evidence>
<protein>
    <recommendedName>
        <fullName evidence="4">Secreted protein</fullName>
    </recommendedName>
</protein>
<organism evidence="2 3">
    <name type="scientific">Sorangium cellulosum</name>
    <name type="common">Polyangium cellulosum</name>
    <dbReference type="NCBI Taxonomy" id="56"/>
    <lineage>
        <taxon>Bacteria</taxon>
        <taxon>Pseudomonadati</taxon>
        <taxon>Myxococcota</taxon>
        <taxon>Polyangia</taxon>
        <taxon>Polyangiales</taxon>
        <taxon>Polyangiaceae</taxon>
        <taxon>Sorangium</taxon>
    </lineage>
</organism>
<accession>A0A150NYT0</accession>
<comment type="caution">
    <text evidence="2">The sequence shown here is derived from an EMBL/GenBank/DDBJ whole genome shotgun (WGS) entry which is preliminary data.</text>
</comment>
<evidence type="ECO:0000313" key="2">
    <source>
        <dbReference type="EMBL" id="KYF47109.1"/>
    </source>
</evidence>
<feature type="signal peptide" evidence="1">
    <location>
        <begin position="1"/>
        <end position="22"/>
    </location>
</feature>
<reference evidence="2 3" key="1">
    <citation type="submission" date="2014-02" db="EMBL/GenBank/DDBJ databases">
        <title>The small core and large imbalanced accessory genome model reveals a collaborative survival strategy of Sorangium cellulosum strains in nature.</title>
        <authorList>
            <person name="Han K."/>
            <person name="Peng R."/>
            <person name="Blom J."/>
            <person name="Li Y.-Z."/>
        </authorList>
    </citation>
    <scope>NUCLEOTIDE SEQUENCE [LARGE SCALE GENOMIC DNA]</scope>
    <source>
        <strain evidence="2 3">So0157-25</strain>
    </source>
</reference>
<sequence length="195" mass="20103">MENMQIRSLATAFIACVALANASCVMDASSGDEWDGTEVTGEATLASTVSGWTGWSSGSCGTSGCTTIVSPTCANGSFATGWESNSSRSKFRIYCTPGPSSTTNHVWTTDCPSDKVATGVQCVTSHLQGFCSTATLRCSTPGGDWGAGSPSQSATSTGTNRYDCPDTAVTGYGYVDRINYTGGTCGTLWGPLIFP</sequence>
<dbReference type="AlphaFoldDB" id="A0A150NYT0"/>
<gene>
    <name evidence="2" type="ORF">BE08_23170</name>
</gene>
<evidence type="ECO:0000313" key="3">
    <source>
        <dbReference type="Proteomes" id="UP000075420"/>
    </source>
</evidence>
<dbReference type="EMBL" id="JELY01003663">
    <property type="protein sequence ID" value="KYF47109.1"/>
    <property type="molecule type" value="Genomic_DNA"/>
</dbReference>
<proteinExistence type="predicted"/>
<name>A0A150NYT0_SORCE</name>
<evidence type="ECO:0000256" key="1">
    <source>
        <dbReference type="SAM" id="SignalP"/>
    </source>
</evidence>